<name>A0AAV7LZ71_PLEWA</name>
<sequence length="180" mass="19206">MLESPPPPSLPDGGGCGVEALLLFGQSFQEAPGGDVARTRKKQQEPATRCLSSLLASAAGLVLVYIARGGTKMPVSRWSGGPQPLLRVGLAFLVNGPCVFSLRVLEPAFLCLVRVFCFAHACIARVNMVHVARWVLGSLCLCRRLAGSSISRHHSALKHSIPAHGKPVTGLSWPSPRTYE</sequence>
<protein>
    <submittedName>
        <fullName evidence="1">Uncharacterized protein</fullName>
    </submittedName>
</protein>
<evidence type="ECO:0000313" key="2">
    <source>
        <dbReference type="Proteomes" id="UP001066276"/>
    </source>
</evidence>
<dbReference type="Proteomes" id="UP001066276">
    <property type="component" value="Chromosome 10"/>
</dbReference>
<dbReference type="EMBL" id="JANPWB010000014">
    <property type="protein sequence ID" value="KAJ1095659.1"/>
    <property type="molecule type" value="Genomic_DNA"/>
</dbReference>
<evidence type="ECO:0000313" key="1">
    <source>
        <dbReference type="EMBL" id="KAJ1095659.1"/>
    </source>
</evidence>
<reference evidence="1" key="1">
    <citation type="journal article" date="2022" name="bioRxiv">
        <title>Sequencing and chromosome-scale assembly of the giantPleurodeles waltlgenome.</title>
        <authorList>
            <person name="Brown T."/>
            <person name="Elewa A."/>
            <person name="Iarovenko S."/>
            <person name="Subramanian E."/>
            <person name="Araus A.J."/>
            <person name="Petzold A."/>
            <person name="Susuki M."/>
            <person name="Suzuki K.-i.T."/>
            <person name="Hayashi T."/>
            <person name="Toyoda A."/>
            <person name="Oliveira C."/>
            <person name="Osipova E."/>
            <person name="Leigh N.D."/>
            <person name="Simon A."/>
            <person name="Yun M.H."/>
        </authorList>
    </citation>
    <scope>NUCLEOTIDE SEQUENCE</scope>
    <source>
        <strain evidence="1">20211129_DDA</strain>
        <tissue evidence="1">Liver</tissue>
    </source>
</reference>
<keyword evidence="2" id="KW-1185">Reference proteome</keyword>
<gene>
    <name evidence="1" type="ORF">NDU88_000818</name>
</gene>
<organism evidence="1 2">
    <name type="scientific">Pleurodeles waltl</name>
    <name type="common">Iberian ribbed newt</name>
    <dbReference type="NCBI Taxonomy" id="8319"/>
    <lineage>
        <taxon>Eukaryota</taxon>
        <taxon>Metazoa</taxon>
        <taxon>Chordata</taxon>
        <taxon>Craniata</taxon>
        <taxon>Vertebrata</taxon>
        <taxon>Euteleostomi</taxon>
        <taxon>Amphibia</taxon>
        <taxon>Batrachia</taxon>
        <taxon>Caudata</taxon>
        <taxon>Salamandroidea</taxon>
        <taxon>Salamandridae</taxon>
        <taxon>Pleurodelinae</taxon>
        <taxon>Pleurodeles</taxon>
    </lineage>
</organism>
<accession>A0AAV7LZ71</accession>
<comment type="caution">
    <text evidence="1">The sequence shown here is derived from an EMBL/GenBank/DDBJ whole genome shotgun (WGS) entry which is preliminary data.</text>
</comment>
<dbReference type="AlphaFoldDB" id="A0AAV7LZ71"/>
<proteinExistence type="predicted"/>